<dbReference type="Gramene" id="OQU84557">
    <property type="protein sequence ID" value="OQU84557"/>
    <property type="gene ID" value="SORBI_3004G076850"/>
</dbReference>
<feature type="compositionally biased region" description="Basic and acidic residues" evidence="1">
    <location>
        <begin position="10"/>
        <end position="21"/>
    </location>
</feature>
<reference evidence="2" key="1">
    <citation type="journal article" date="2009" name="Nature">
        <title>The Sorghum bicolor genome and the diversification of grasses.</title>
        <authorList>
            <person name="Paterson A.H."/>
            <person name="Bowers J.E."/>
            <person name="Bruggmann R."/>
            <person name="Dubchak I."/>
            <person name="Grimwood J."/>
            <person name="Gundlach H."/>
            <person name="Haberer G."/>
            <person name="Hellsten U."/>
            <person name="Mitros T."/>
            <person name="Poliakov A."/>
            <person name="Schmutz J."/>
            <person name="Spannagl M."/>
            <person name="Tang H."/>
            <person name="Wang X."/>
            <person name="Wicker T."/>
            <person name="Bharti A.K."/>
            <person name="Chapman J."/>
            <person name="Feltus F.A."/>
            <person name="Gowik U."/>
            <person name="Grigoriev I.V."/>
            <person name="Lyons E."/>
            <person name="Maher C.A."/>
            <person name="Martis M."/>
            <person name="Narechania A."/>
            <person name="Otillar R.P."/>
            <person name="Penning B.W."/>
            <person name="Salamov A.A."/>
            <person name="Wang Y."/>
            <person name="Zhang L."/>
            <person name="Carpita N.C."/>
            <person name="Freeling M."/>
            <person name="Gingle A.R."/>
            <person name="Hash C.T."/>
            <person name="Keller B."/>
            <person name="Klein P."/>
            <person name="Kresovich S."/>
            <person name="McCann M.C."/>
            <person name="Ming R."/>
            <person name="Peterson D.G."/>
            <person name="Mehboob-ur-Rahman"/>
            <person name="Ware D."/>
            <person name="Westhoff P."/>
            <person name="Mayer K.F."/>
            <person name="Messing J."/>
            <person name="Rokhsar D.S."/>
        </authorList>
    </citation>
    <scope>NUCLEOTIDE SEQUENCE [LARGE SCALE GENOMIC DNA]</scope>
</reference>
<evidence type="ECO:0000256" key="1">
    <source>
        <dbReference type="SAM" id="MobiDB-lite"/>
    </source>
</evidence>
<feature type="region of interest" description="Disordered" evidence="1">
    <location>
        <begin position="1"/>
        <end position="26"/>
    </location>
</feature>
<dbReference type="EMBL" id="CM000763">
    <property type="protein sequence ID" value="OQU84557.1"/>
    <property type="molecule type" value="Genomic_DNA"/>
</dbReference>
<reference evidence="2" key="2">
    <citation type="submission" date="2017-02" db="EMBL/GenBank/DDBJ databases">
        <title>WGS assembly of Sorghum bicolor.</title>
        <authorList>
            <person name="Paterson A."/>
            <person name="Mullet J."/>
            <person name="Bowers J."/>
            <person name="Bruggmann R."/>
            <person name="Dubchak I."/>
            <person name="Grimwood J."/>
            <person name="Gundlach H."/>
            <person name="Haberer G."/>
            <person name="Hellsten U."/>
            <person name="Mitros T."/>
            <person name="Poliakov A."/>
            <person name="Schmutz J."/>
            <person name="Spannagl M."/>
            <person name="Tang H."/>
            <person name="Wang X."/>
            <person name="Wicker T."/>
            <person name="Bharti A."/>
            <person name="Chapman J."/>
            <person name="Feltus F."/>
            <person name="Gowik U."/>
            <person name="Grigoriev I."/>
            <person name="Lyons E."/>
            <person name="Maher C."/>
            <person name="Martis M."/>
            <person name="Narechania A."/>
            <person name="Otillar R."/>
            <person name="Penning B."/>
            <person name="Salamov A."/>
            <person name="Wang Y."/>
            <person name="Zhang L."/>
            <person name="Carpita N."/>
            <person name="Freeling M."/>
            <person name="Gingle A."/>
            <person name="Hash C."/>
            <person name="Keller B."/>
            <person name="Klein P."/>
            <person name="Kresovich S."/>
            <person name="Mccann M."/>
            <person name="Ming R."/>
            <person name="Peterson D."/>
            <person name="Rahman M."/>
            <person name="Ware D."/>
            <person name="Westhoff P."/>
            <person name="Mayer K."/>
            <person name="Messing J."/>
            <person name="Sims D."/>
            <person name="Jenkins J."/>
            <person name="Shu S."/>
            <person name="Rokhsar D."/>
        </authorList>
    </citation>
    <scope>NUCLEOTIDE SEQUENCE</scope>
</reference>
<dbReference type="InParanoid" id="A0A1Z5RLK7"/>
<proteinExistence type="predicted"/>
<organism evidence="2 3">
    <name type="scientific">Sorghum bicolor</name>
    <name type="common">Sorghum</name>
    <name type="synonym">Sorghum vulgare</name>
    <dbReference type="NCBI Taxonomy" id="4558"/>
    <lineage>
        <taxon>Eukaryota</taxon>
        <taxon>Viridiplantae</taxon>
        <taxon>Streptophyta</taxon>
        <taxon>Embryophyta</taxon>
        <taxon>Tracheophyta</taxon>
        <taxon>Spermatophyta</taxon>
        <taxon>Magnoliopsida</taxon>
        <taxon>Liliopsida</taxon>
        <taxon>Poales</taxon>
        <taxon>Poaceae</taxon>
        <taxon>PACMAD clade</taxon>
        <taxon>Panicoideae</taxon>
        <taxon>Andropogonodae</taxon>
        <taxon>Andropogoneae</taxon>
        <taxon>Sorghinae</taxon>
        <taxon>Sorghum</taxon>
    </lineage>
</organism>
<dbReference type="AlphaFoldDB" id="A0A1Z5RLK7"/>
<dbReference type="Proteomes" id="UP000000768">
    <property type="component" value="Chromosome 4"/>
</dbReference>
<evidence type="ECO:0000313" key="3">
    <source>
        <dbReference type="Proteomes" id="UP000000768"/>
    </source>
</evidence>
<evidence type="ECO:0000313" key="2">
    <source>
        <dbReference type="EMBL" id="OQU84557.1"/>
    </source>
</evidence>
<gene>
    <name evidence="2" type="ORF">SORBI_3004G076850</name>
</gene>
<name>A0A1Z5RLK7_SORBI</name>
<keyword evidence="3" id="KW-1185">Reference proteome</keyword>
<sequence length="48" mass="5641">MQRWRGTENTAKDRRGAREPNAENGLDLEKYSWTQELIEVLDYSSGRL</sequence>
<accession>A0A1Z5RLK7</accession>
<protein>
    <submittedName>
        <fullName evidence="2">Uncharacterized protein</fullName>
    </submittedName>
</protein>